<dbReference type="GeneID" id="66064608"/>
<organism evidence="2 3">
    <name type="scientific">Ustilaginoidea virens</name>
    <name type="common">Rice false smut fungus</name>
    <name type="synonym">Villosiclava virens</name>
    <dbReference type="NCBI Taxonomy" id="1159556"/>
    <lineage>
        <taxon>Eukaryota</taxon>
        <taxon>Fungi</taxon>
        <taxon>Dikarya</taxon>
        <taxon>Ascomycota</taxon>
        <taxon>Pezizomycotina</taxon>
        <taxon>Sordariomycetes</taxon>
        <taxon>Hypocreomycetidae</taxon>
        <taxon>Hypocreales</taxon>
        <taxon>Clavicipitaceae</taxon>
        <taxon>Ustilaginoidea</taxon>
    </lineage>
</organism>
<keyword evidence="3" id="KW-1185">Reference proteome</keyword>
<feature type="compositionally biased region" description="Basic and acidic residues" evidence="1">
    <location>
        <begin position="395"/>
        <end position="410"/>
    </location>
</feature>
<dbReference type="RefSeq" id="XP_042997262.1">
    <property type="nucleotide sequence ID" value="XM_043141328.1"/>
</dbReference>
<dbReference type="EMBL" id="CP072755">
    <property type="protein sequence ID" value="QUC19589.1"/>
    <property type="molecule type" value="Genomic_DNA"/>
</dbReference>
<proteinExistence type="predicted"/>
<accession>A0A8E5HR19</accession>
<dbReference type="AlphaFoldDB" id="A0A8E5HR19"/>
<feature type="compositionally biased region" description="Polar residues" evidence="1">
    <location>
        <begin position="189"/>
        <end position="199"/>
    </location>
</feature>
<sequence>MDSLDGYLQVPPDRSQILGRQSWKWNYHDIDLLQTRYIVVGPCAASGKSWQGSSGFCQRPRGNSVLPKPLTKTATDELYLSVYKSKEDSEPMQKWRLGDISDCEVQSVSHRKQAPVLPTLVITISDTQRKRRSSRATGFISTNKDSSATILLFRTPPHDDDHISLEEWSRVINTRKASAIAIGNPMSPMFTSPFQTRPNEISESHPRPSSSSRGLQHKSSTATYSTGPWDRSFTFSSESPSLRSKRSDLSSPSSHTHLTQNGSYPIPEQHYTTIMPGDIVASSPNGEYQGQFIEGWAATQRRFSAMTSPIRGRNSISSQSQQRSILDVASPPAPGESILDRAFQLGQIPGARSLVPGEENLSSIARFDALMRDTEERRRRRETIHRIRQTGTRVAVDHDGKTIEDRNEDGKDLDESESDSDAFPPNLFRNEELSATPMSPSTQRALAYIAERHEQRPPMSRTHLSFHAGIASAPAPAPVLASRPHTAYAKSGPNASPGQTASHMIPTATTTLTLLPSPREEDHGRSTRSTEKLCSNSSSKRSSFTEFTKRLSSTSSLLLGQTNTSGASSHVSSDEADTQNCSSAPRTNLGLRGSGASPRPRDRYDQDRRCGWRGSVSMVRPEGAFTFMK</sequence>
<evidence type="ECO:0000256" key="1">
    <source>
        <dbReference type="SAM" id="MobiDB-lite"/>
    </source>
</evidence>
<feature type="region of interest" description="Disordered" evidence="1">
    <location>
        <begin position="391"/>
        <end position="426"/>
    </location>
</feature>
<evidence type="ECO:0000313" key="3">
    <source>
        <dbReference type="Proteomes" id="UP000027002"/>
    </source>
</evidence>
<feature type="compositionally biased region" description="Acidic residues" evidence="1">
    <location>
        <begin position="411"/>
        <end position="420"/>
    </location>
</feature>
<dbReference type="OrthoDB" id="5379885at2759"/>
<feature type="compositionally biased region" description="Basic and acidic residues" evidence="1">
    <location>
        <begin position="599"/>
        <end position="609"/>
    </location>
</feature>
<feature type="region of interest" description="Disordered" evidence="1">
    <location>
        <begin position="511"/>
        <end position="541"/>
    </location>
</feature>
<feature type="compositionally biased region" description="Polar residues" evidence="1">
    <location>
        <begin position="560"/>
        <end position="571"/>
    </location>
</feature>
<reference evidence="2" key="1">
    <citation type="submission" date="2020-03" db="EMBL/GenBank/DDBJ databases">
        <title>A mixture of massive structural variations and highly conserved coding sequences in Ustilaginoidea virens genome.</title>
        <authorList>
            <person name="Zhang K."/>
            <person name="Zhao Z."/>
            <person name="Zhang Z."/>
            <person name="Li Y."/>
            <person name="Hsiang T."/>
            <person name="Sun W."/>
        </authorList>
    </citation>
    <scope>NUCLEOTIDE SEQUENCE</scope>
    <source>
        <strain evidence="2">UV-8b</strain>
    </source>
</reference>
<name>A0A8E5HR19_USTVR</name>
<protein>
    <submittedName>
        <fullName evidence="2">Uncharacterized protein</fullName>
    </submittedName>
</protein>
<dbReference type="Proteomes" id="UP000027002">
    <property type="component" value="Chromosome 3"/>
</dbReference>
<dbReference type="KEGG" id="uvi:66064608"/>
<feature type="region of interest" description="Disordered" evidence="1">
    <location>
        <begin position="183"/>
        <end position="270"/>
    </location>
</feature>
<feature type="region of interest" description="Disordered" evidence="1">
    <location>
        <begin position="558"/>
        <end position="609"/>
    </location>
</feature>
<feature type="compositionally biased region" description="Polar residues" evidence="1">
    <location>
        <begin position="217"/>
        <end position="226"/>
    </location>
</feature>
<evidence type="ECO:0000313" key="2">
    <source>
        <dbReference type="EMBL" id="QUC19589.1"/>
    </source>
</evidence>
<feature type="compositionally biased region" description="Basic and acidic residues" evidence="1">
    <location>
        <begin position="518"/>
        <end position="531"/>
    </location>
</feature>
<gene>
    <name evidence="2" type="ORF">UV8b_03830</name>
</gene>